<evidence type="ECO:0000313" key="2">
    <source>
        <dbReference type="Proteomes" id="UP000178198"/>
    </source>
</evidence>
<dbReference type="AlphaFoldDB" id="A0A1D9P824"/>
<evidence type="ECO:0000313" key="1">
    <source>
        <dbReference type="EMBL" id="AOZ98454.1"/>
    </source>
</evidence>
<proteinExistence type="predicted"/>
<organism evidence="1 2">
    <name type="scientific">Flavobacterium commune</name>
    <dbReference type="NCBI Taxonomy" id="1306519"/>
    <lineage>
        <taxon>Bacteria</taxon>
        <taxon>Pseudomonadati</taxon>
        <taxon>Bacteroidota</taxon>
        <taxon>Flavobacteriia</taxon>
        <taxon>Flavobacteriales</taxon>
        <taxon>Flavobacteriaceae</taxon>
        <taxon>Flavobacterium</taxon>
    </lineage>
</organism>
<gene>
    <name evidence="1" type="ORF">BIW12_02840</name>
</gene>
<keyword evidence="2" id="KW-1185">Reference proteome</keyword>
<dbReference type="Proteomes" id="UP000178198">
    <property type="component" value="Chromosome"/>
</dbReference>
<protein>
    <submittedName>
        <fullName evidence="1">Uncharacterized protein</fullName>
    </submittedName>
</protein>
<name>A0A1D9P824_9FLAO</name>
<dbReference type="STRING" id="1306519.BIW12_02840"/>
<dbReference type="EMBL" id="CP017774">
    <property type="protein sequence ID" value="AOZ98454.1"/>
    <property type="molecule type" value="Genomic_DNA"/>
</dbReference>
<reference evidence="1 2" key="1">
    <citation type="submission" date="2016-10" db="EMBL/GenBank/DDBJ databases">
        <title>Complete Genome Sequence of Flavobacterium sp. PK15.</title>
        <authorList>
            <person name="Ekwe A."/>
            <person name="Kim S.B."/>
        </authorList>
    </citation>
    <scope>NUCLEOTIDE SEQUENCE [LARGE SCALE GENOMIC DNA]</scope>
    <source>
        <strain evidence="1 2">PK15</strain>
    </source>
</reference>
<sequence>MFYQVNEIIDINLQLLFSSKNQSLKFSEFKDNNGKKLGKIMELFHLMEKENLITIENNKCYITEFGKNIIENGGWFEHLKKKEETEKKRTEELKKNQHLHKKTKKKKSVLIGKSSFFFITNHFKNILKKRKT</sequence>
<dbReference type="KEGG" id="fcm:BIW12_02840"/>
<accession>A0A1D9P824</accession>